<keyword evidence="7" id="KW-1185">Reference proteome</keyword>
<gene>
    <name evidence="6" type="ORF">ACFO3N_24935</name>
</gene>
<protein>
    <submittedName>
        <fullName evidence="6">MFS transporter</fullName>
    </submittedName>
</protein>
<evidence type="ECO:0000259" key="5">
    <source>
        <dbReference type="PROSITE" id="PS50850"/>
    </source>
</evidence>
<proteinExistence type="predicted"/>
<dbReference type="RefSeq" id="WP_379801515.1">
    <property type="nucleotide sequence ID" value="NZ_JBHSFY010000037.1"/>
</dbReference>
<feature type="transmembrane region" description="Helical" evidence="4">
    <location>
        <begin position="63"/>
        <end position="82"/>
    </location>
</feature>
<evidence type="ECO:0000313" key="6">
    <source>
        <dbReference type="EMBL" id="MFC4480333.1"/>
    </source>
</evidence>
<feature type="non-terminal residue" evidence="6">
    <location>
        <position position="1"/>
    </location>
</feature>
<dbReference type="InterPro" id="IPR020846">
    <property type="entry name" value="MFS_dom"/>
</dbReference>
<sequence>RAMTNPPLPVAATVSQKDVGFREFVVLSACLMAMNALSTDPMLPALPDIGRDLAIEAANDRQLIISTYFLGLGIGSLLFGVLSDRFGRKPVLGGAFVAALDHVDGRFQLADRELAHADDFAGEAGQLVVVALDDVFFAAAAHGVVPQFVG</sequence>
<evidence type="ECO:0000256" key="1">
    <source>
        <dbReference type="ARBA" id="ARBA00022692"/>
    </source>
</evidence>
<dbReference type="SUPFAM" id="SSF103473">
    <property type="entry name" value="MFS general substrate transporter"/>
    <property type="match status" value="1"/>
</dbReference>
<dbReference type="InterPro" id="IPR011701">
    <property type="entry name" value="MFS"/>
</dbReference>
<dbReference type="Gene3D" id="1.20.1720.10">
    <property type="entry name" value="Multidrug resistance protein D"/>
    <property type="match status" value="1"/>
</dbReference>
<name>A0ABV8ZMX2_9FLAO</name>
<keyword evidence="3 4" id="KW-0472">Membrane</keyword>
<evidence type="ECO:0000256" key="4">
    <source>
        <dbReference type="SAM" id="Phobius"/>
    </source>
</evidence>
<keyword evidence="1 4" id="KW-0812">Transmembrane</keyword>
<feature type="transmembrane region" description="Helical" evidence="4">
    <location>
        <begin position="24"/>
        <end position="43"/>
    </location>
</feature>
<dbReference type="EMBL" id="JBHSFY010000037">
    <property type="protein sequence ID" value="MFC4480333.1"/>
    <property type="molecule type" value="Genomic_DNA"/>
</dbReference>
<dbReference type="InterPro" id="IPR036259">
    <property type="entry name" value="MFS_trans_sf"/>
</dbReference>
<dbReference type="Proteomes" id="UP001596003">
    <property type="component" value="Unassembled WGS sequence"/>
</dbReference>
<keyword evidence="2 4" id="KW-1133">Transmembrane helix</keyword>
<evidence type="ECO:0000256" key="3">
    <source>
        <dbReference type="ARBA" id="ARBA00023136"/>
    </source>
</evidence>
<organism evidence="6 7">
    <name type="scientific">Flavobacterium chungangensis</name>
    <dbReference type="NCBI Taxonomy" id="2708132"/>
    <lineage>
        <taxon>Bacteria</taxon>
        <taxon>Pseudomonadati</taxon>
        <taxon>Bacteroidota</taxon>
        <taxon>Flavobacteriia</taxon>
        <taxon>Flavobacteriales</taxon>
        <taxon>Flavobacteriaceae</taxon>
        <taxon>Flavobacterium</taxon>
    </lineage>
</organism>
<dbReference type="PROSITE" id="PS50850">
    <property type="entry name" value="MFS"/>
    <property type="match status" value="1"/>
</dbReference>
<evidence type="ECO:0000313" key="7">
    <source>
        <dbReference type="Proteomes" id="UP001596003"/>
    </source>
</evidence>
<dbReference type="Pfam" id="PF07690">
    <property type="entry name" value="MFS_1"/>
    <property type="match status" value="1"/>
</dbReference>
<reference evidence="7" key="1">
    <citation type="journal article" date="2019" name="Int. J. Syst. Evol. Microbiol.">
        <title>The Global Catalogue of Microorganisms (GCM) 10K type strain sequencing project: providing services to taxonomists for standard genome sequencing and annotation.</title>
        <authorList>
            <consortium name="The Broad Institute Genomics Platform"/>
            <consortium name="The Broad Institute Genome Sequencing Center for Infectious Disease"/>
            <person name="Wu L."/>
            <person name="Ma J."/>
        </authorList>
    </citation>
    <scope>NUCLEOTIDE SEQUENCE [LARGE SCALE GENOMIC DNA]</scope>
    <source>
        <strain evidence="7">NBRC 103627</strain>
    </source>
</reference>
<feature type="domain" description="Major facilitator superfamily (MFS) profile" evidence="5">
    <location>
        <begin position="24"/>
        <end position="150"/>
    </location>
</feature>
<evidence type="ECO:0000256" key="2">
    <source>
        <dbReference type="ARBA" id="ARBA00022989"/>
    </source>
</evidence>
<accession>A0ABV8ZMX2</accession>
<comment type="caution">
    <text evidence="6">The sequence shown here is derived from an EMBL/GenBank/DDBJ whole genome shotgun (WGS) entry which is preliminary data.</text>
</comment>